<reference evidence="3 4" key="1">
    <citation type="submission" date="2014-04" db="EMBL/GenBank/DDBJ databases">
        <authorList>
            <consortium name="DOE Joint Genome Institute"/>
            <person name="Kuo A."/>
            <person name="Kohler A."/>
            <person name="Costa M.D."/>
            <person name="Nagy L.G."/>
            <person name="Floudas D."/>
            <person name="Copeland A."/>
            <person name="Barry K.W."/>
            <person name="Cichocki N."/>
            <person name="Veneault-Fourrey C."/>
            <person name="LaButti K."/>
            <person name="Lindquist E.A."/>
            <person name="Lipzen A."/>
            <person name="Lundell T."/>
            <person name="Morin E."/>
            <person name="Murat C."/>
            <person name="Sun H."/>
            <person name="Tunlid A."/>
            <person name="Henrissat B."/>
            <person name="Grigoriev I.V."/>
            <person name="Hibbett D.S."/>
            <person name="Martin F."/>
            <person name="Nordberg H.P."/>
            <person name="Cantor M.N."/>
            <person name="Hua S.X."/>
        </authorList>
    </citation>
    <scope>NUCLEOTIDE SEQUENCE [LARGE SCALE GENOMIC DNA]</scope>
    <source>
        <strain evidence="3 4">Marx 270</strain>
    </source>
</reference>
<name>A0A0C3PJ56_PISTI</name>
<feature type="compositionally biased region" description="Low complexity" evidence="1">
    <location>
        <begin position="68"/>
        <end position="80"/>
    </location>
</feature>
<evidence type="ECO:0000259" key="2">
    <source>
        <dbReference type="Pfam" id="PF24845"/>
    </source>
</evidence>
<accession>A0A0C3PJ56</accession>
<dbReference type="Proteomes" id="UP000054217">
    <property type="component" value="Unassembled WGS sequence"/>
</dbReference>
<evidence type="ECO:0000256" key="1">
    <source>
        <dbReference type="SAM" id="MobiDB-lite"/>
    </source>
</evidence>
<dbReference type="PANTHER" id="PTHR39477">
    <property type="entry name" value="CHROMOSOME 8, WHOLE GENOME SHOTGUN SEQUENCE"/>
    <property type="match status" value="1"/>
</dbReference>
<keyword evidence="4" id="KW-1185">Reference proteome</keyword>
<reference evidence="4" key="2">
    <citation type="submission" date="2015-01" db="EMBL/GenBank/DDBJ databases">
        <title>Evolutionary Origins and Diversification of the Mycorrhizal Mutualists.</title>
        <authorList>
            <consortium name="DOE Joint Genome Institute"/>
            <consortium name="Mycorrhizal Genomics Consortium"/>
            <person name="Kohler A."/>
            <person name="Kuo A."/>
            <person name="Nagy L.G."/>
            <person name="Floudas D."/>
            <person name="Copeland A."/>
            <person name="Barry K.W."/>
            <person name="Cichocki N."/>
            <person name="Veneault-Fourrey C."/>
            <person name="LaButti K."/>
            <person name="Lindquist E.A."/>
            <person name="Lipzen A."/>
            <person name="Lundell T."/>
            <person name="Morin E."/>
            <person name="Murat C."/>
            <person name="Riley R."/>
            <person name="Ohm R."/>
            <person name="Sun H."/>
            <person name="Tunlid A."/>
            <person name="Henrissat B."/>
            <person name="Grigoriev I.V."/>
            <person name="Hibbett D.S."/>
            <person name="Martin F."/>
        </authorList>
    </citation>
    <scope>NUCLEOTIDE SEQUENCE [LARGE SCALE GENOMIC DNA]</scope>
    <source>
        <strain evidence="4">Marx 270</strain>
    </source>
</reference>
<dbReference type="InParanoid" id="A0A0C3PJ56"/>
<dbReference type="EMBL" id="KN831957">
    <property type="protein sequence ID" value="KIO08621.1"/>
    <property type="molecule type" value="Genomic_DNA"/>
</dbReference>
<evidence type="ECO:0000313" key="4">
    <source>
        <dbReference type="Proteomes" id="UP000054217"/>
    </source>
</evidence>
<dbReference type="AlphaFoldDB" id="A0A0C3PJ56"/>
<dbReference type="HOGENOM" id="CLU_063290_1_1_1"/>
<feature type="region of interest" description="Disordered" evidence="1">
    <location>
        <begin position="1"/>
        <end position="80"/>
    </location>
</feature>
<sequence>MDTFINLAKQGYQTYSESQSQSQSQSQSRPQSDFRRTGGEEYNSPHHRRAESDRPEFDDDEVVRHASSHSGSDDSGMFSSALNHVRGRRDEHEEPVDETSVQEAHDMAYNQGSASNLSASSMGSAAALQALKSFTSGGGSGGGSQSQLISLAMGEASKLFDSSGGASSGSKQDAVNGAAMTVMKLLVQSKFSGGTVGGGNSGGLGSLMGVASKFM</sequence>
<evidence type="ECO:0000313" key="3">
    <source>
        <dbReference type="EMBL" id="KIO08621.1"/>
    </source>
</evidence>
<gene>
    <name evidence="3" type="ORF">M404DRAFT_997544</name>
</gene>
<dbReference type="OrthoDB" id="2290255at2759"/>
<feature type="domain" description="DUF7721" evidence="2">
    <location>
        <begin position="58"/>
        <end position="139"/>
    </location>
</feature>
<dbReference type="STRING" id="870435.A0A0C3PJ56"/>
<organism evidence="3 4">
    <name type="scientific">Pisolithus tinctorius Marx 270</name>
    <dbReference type="NCBI Taxonomy" id="870435"/>
    <lineage>
        <taxon>Eukaryota</taxon>
        <taxon>Fungi</taxon>
        <taxon>Dikarya</taxon>
        <taxon>Basidiomycota</taxon>
        <taxon>Agaricomycotina</taxon>
        <taxon>Agaricomycetes</taxon>
        <taxon>Agaricomycetidae</taxon>
        <taxon>Boletales</taxon>
        <taxon>Sclerodermatineae</taxon>
        <taxon>Pisolithaceae</taxon>
        <taxon>Pisolithus</taxon>
    </lineage>
</organism>
<feature type="compositionally biased region" description="Low complexity" evidence="1">
    <location>
        <begin position="10"/>
        <end position="31"/>
    </location>
</feature>
<dbReference type="InterPro" id="IPR056138">
    <property type="entry name" value="DUF7721"/>
</dbReference>
<proteinExistence type="predicted"/>
<protein>
    <recommendedName>
        <fullName evidence="2">DUF7721 domain-containing protein</fullName>
    </recommendedName>
</protein>
<dbReference type="Pfam" id="PF24845">
    <property type="entry name" value="DUF7721"/>
    <property type="match status" value="1"/>
</dbReference>
<dbReference type="PANTHER" id="PTHR39477:SF1">
    <property type="entry name" value="BETA-FLANKING PROTEIN"/>
    <property type="match status" value="1"/>
</dbReference>